<protein>
    <recommendedName>
        <fullName evidence="1">Malonyl-CoA:ACP transacylase (MAT) domain-containing protein</fullName>
    </recommendedName>
</protein>
<accession>A0AAN9TS39</accession>
<dbReference type="SUPFAM" id="SSF52151">
    <property type="entry name" value="FabD/lysophospholipase-like"/>
    <property type="match status" value="1"/>
</dbReference>
<gene>
    <name evidence="2" type="ORF">V9T40_006836</name>
</gene>
<dbReference type="PANTHER" id="PTHR43775:SF23">
    <property type="entry name" value="FATTY ACID SYNTHASE 3"/>
    <property type="match status" value="1"/>
</dbReference>
<dbReference type="SMART" id="SM00827">
    <property type="entry name" value="PKS_AT"/>
    <property type="match status" value="1"/>
</dbReference>
<dbReference type="PANTHER" id="PTHR43775">
    <property type="entry name" value="FATTY ACID SYNTHASE"/>
    <property type="match status" value="1"/>
</dbReference>
<dbReference type="InterPro" id="IPR016035">
    <property type="entry name" value="Acyl_Trfase/lysoPLipase"/>
</dbReference>
<feature type="domain" description="Malonyl-CoA:ACP transacylase (MAT)" evidence="1">
    <location>
        <begin position="46"/>
        <end position="326"/>
    </location>
</feature>
<dbReference type="Gene3D" id="3.40.366.10">
    <property type="entry name" value="Malonyl-Coenzyme A Acyl Carrier Protein, domain 2"/>
    <property type="match status" value="1"/>
</dbReference>
<organism evidence="2 3">
    <name type="scientific">Parthenolecanium corni</name>
    <dbReference type="NCBI Taxonomy" id="536013"/>
    <lineage>
        <taxon>Eukaryota</taxon>
        <taxon>Metazoa</taxon>
        <taxon>Ecdysozoa</taxon>
        <taxon>Arthropoda</taxon>
        <taxon>Hexapoda</taxon>
        <taxon>Insecta</taxon>
        <taxon>Pterygota</taxon>
        <taxon>Neoptera</taxon>
        <taxon>Paraneoptera</taxon>
        <taxon>Hemiptera</taxon>
        <taxon>Sternorrhyncha</taxon>
        <taxon>Coccoidea</taxon>
        <taxon>Coccidae</taxon>
        <taxon>Parthenolecanium</taxon>
    </lineage>
</organism>
<keyword evidence="3" id="KW-1185">Reference proteome</keyword>
<reference evidence="2 3" key="1">
    <citation type="submission" date="2024-03" db="EMBL/GenBank/DDBJ databases">
        <title>Adaptation during the transition from Ophiocordyceps entomopathogen to insect associate is accompanied by gene loss and intensified selection.</title>
        <authorList>
            <person name="Ward C.M."/>
            <person name="Onetto C.A."/>
            <person name="Borneman A.R."/>
        </authorList>
    </citation>
    <scope>NUCLEOTIDE SEQUENCE [LARGE SCALE GENOMIC DNA]</scope>
    <source>
        <strain evidence="2">AWRI1</strain>
        <tissue evidence="2">Single Adult Female</tissue>
    </source>
</reference>
<evidence type="ECO:0000313" key="3">
    <source>
        <dbReference type="Proteomes" id="UP001367676"/>
    </source>
</evidence>
<dbReference type="SUPFAM" id="SSF55048">
    <property type="entry name" value="Probable ACP-binding domain of malonyl-CoA ACP transacylase"/>
    <property type="match status" value="1"/>
</dbReference>
<dbReference type="AlphaFoldDB" id="A0AAN9TS39"/>
<dbReference type="Pfam" id="PF00698">
    <property type="entry name" value="Acyl_transf_1"/>
    <property type="match status" value="1"/>
</dbReference>
<sequence length="404" mass="45116">MPDLIQNRDVPIANGFVKSESTVVFFLQREEDAKRQYAKLLLCDNIFEGLSSHTLTGYDEEYLKNSLSKIYERNMDSVPSEDIAFVELTGCAIKIALVEVLKKLNIVPDIILGHSVGENGCAYADECLTLEQAVLVSYNRGVASKSIKTIKGMMAAVGKGYEEIKYDIPKNIEIACHNAVNSCTLSGPAEEINKYVAKLKNEGIFAKSVNVANIAYHSKYIAPAAPKLLELLNTPEFIDLCIQISLESLEIANKIDSKFYICDYTGKFIKSIRRSEAIHDSGKVYHILKIIERLGYPAKSKKILINAGEDMLIVEICISMCLSRGYEVYVSVSSNEQADRLRHNCPRNCFSFSNRVNVDKKSSTLAQMNNAASVHHCLTVLKSQFNNVYDYDVNNANHIHETSQ</sequence>
<proteinExistence type="predicted"/>
<comment type="caution">
    <text evidence="2">The sequence shown here is derived from an EMBL/GenBank/DDBJ whole genome shotgun (WGS) entry which is preliminary data.</text>
</comment>
<dbReference type="InterPro" id="IPR050091">
    <property type="entry name" value="PKS_NRPS_Biosynth_Enz"/>
</dbReference>
<evidence type="ECO:0000313" key="2">
    <source>
        <dbReference type="EMBL" id="KAK7602862.1"/>
    </source>
</evidence>
<dbReference type="GO" id="GO:0006633">
    <property type="term" value="P:fatty acid biosynthetic process"/>
    <property type="evidence" value="ECO:0007669"/>
    <property type="project" value="TreeGrafter"/>
</dbReference>
<dbReference type="Proteomes" id="UP001367676">
    <property type="component" value="Unassembled WGS sequence"/>
</dbReference>
<dbReference type="InterPro" id="IPR014043">
    <property type="entry name" value="Acyl_transferase_dom"/>
</dbReference>
<dbReference type="InterPro" id="IPR001227">
    <property type="entry name" value="Ac_transferase_dom_sf"/>
</dbReference>
<name>A0AAN9TS39_9HEMI</name>
<dbReference type="EMBL" id="JBBCAQ010000007">
    <property type="protein sequence ID" value="KAK7602862.1"/>
    <property type="molecule type" value="Genomic_DNA"/>
</dbReference>
<dbReference type="InterPro" id="IPR016036">
    <property type="entry name" value="Malonyl_transacylase_ACP-bd"/>
</dbReference>
<evidence type="ECO:0000259" key="1">
    <source>
        <dbReference type="SMART" id="SM00827"/>
    </source>
</evidence>
<dbReference type="GO" id="GO:0004312">
    <property type="term" value="F:fatty acid synthase activity"/>
    <property type="evidence" value="ECO:0007669"/>
    <property type="project" value="TreeGrafter"/>
</dbReference>